<dbReference type="Proteomes" id="UP000199137">
    <property type="component" value="Unassembled WGS sequence"/>
</dbReference>
<evidence type="ECO:0000259" key="3">
    <source>
        <dbReference type="Pfam" id="PF20611"/>
    </source>
</evidence>
<evidence type="ECO:0000256" key="1">
    <source>
        <dbReference type="SAM" id="MobiDB-lite"/>
    </source>
</evidence>
<accession>A0A1I5MIF2</accession>
<proteinExistence type="predicted"/>
<feature type="compositionally biased region" description="Low complexity" evidence="1">
    <location>
        <begin position="33"/>
        <end position="43"/>
    </location>
</feature>
<keyword evidence="2" id="KW-0732">Signal</keyword>
<evidence type="ECO:0000313" key="4">
    <source>
        <dbReference type="EMBL" id="SFP09384.1"/>
    </source>
</evidence>
<dbReference type="RefSeq" id="WP_093573908.1">
    <property type="nucleotide sequence ID" value="NZ_FOWC01000004.1"/>
</dbReference>
<dbReference type="AlphaFoldDB" id="A0A1I5MIF2"/>
<feature type="region of interest" description="Disordered" evidence="1">
    <location>
        <begin position="33"/>
        <end position="54"/>
    </location>
</feature>
<feature type="compositionally biased region" description="Pro residues" evidence="1">
    <location>
        <begin position="232"/>
        <end position="241"/>
    </location>
</feature>
<feature type="domain" description="DUF6801" evidence="3">
    <location>
        <begin position="65"/>
        <end position="213"/>
    </location>
</feature>
<feature type="region of interest" description="Disordered" evidence="1">
    <location>
        <begin position="220"/>
        <end position="250"/>
    </location>
</feature>
<evidence type="ECO:0000313" key="5">
    <source>
        <dbReference type="Proteomes" id="UP000199137"/>
    </source>
</evidence>
<dbReference type="EMBL" id="FOWC01000004">
    <property type="protein sequence ID" value="SFP09384.1"/>
    <property type="molecule type" value="Genomic_DNA"/>
</dbReference>
<protein>
    <recommendedName>
        <fullName evidence="3">DUF6801 domain-containing protein</fullName>
    </recommendedName>
</protein>
<name>A0A1I5MIF2_9PSEU</name>
<feature type="signal peptide" evidence="2">
    <location>
        <begin position="1"/>
        <end position="32"/>
    </location>
</feature>
<gene>
    <name evidence="4" type="ORF">SAMN05421854_10460</name>
</gene>
<dbReference type="Pfam" id="PF20611">
    <property type="entry name" value="DUF6801"/>
    <property type="match status" value="1"/>
</dbReference>
<feature type="chain" id="PRO_5038727941" description="DUF6801 domain-containing protein" evidence="2">
    <location>
        <begin position="33"/>
        <end position="482"/>
    </location>
</feature>
<evidence type="ECO:0000256" key="2">
    <source>
        <dbReference type="SAM" id="SignalP"/>
    </source>
</evidence>
<dbReference type="InterPro" id="IPR046542">
    <property type="entry name" value="DUF6801"/>
</dbReference>
<dbReference type="OrthoDB" id="3821392at2"/>
<reference evidence="4 5" key="1">
    <citation type="submission" date="2016-10" db="EMBL/GenBank/DDBJ databases">
        <authorList>
            <person name="de Groot N.N."/>
        </authorList>
    </citation>
    <scope>NUCLEOTIDE SEQUENCE [LARGE SCALE GENOMIC DNA]</scope>
    <source>
        <strain evidence="4 5">DSM 44637</strain>
    </source>
</reference>
<sequence>MPRSRGRSARRRPAFAALAILGALSIGTGALTGVSSASTETPTPTAPPPLSAGERQVSKDVVLDCPFAAPAGPQQITLTASATVPATVQVGSGLKFRSLTASFALPRAVADQLAPAPADSIRGGLTLDLTARQGSKSTAIPVPFTIAETPLPPTGDVRLTATADLPEQAITVPGKVSFDIGAPAIAVKPAADGAAGPAPVACTLLPDQTTTLASVIATGAPTAVPRPDKPDTPPAPPPPAARPDAVSPKADPDFPLITPLNYIQVAATSSVYRLGATVASSPTGVLNGTWTIMLVPPDYVQHDPSTISGTVGFRPTAATFLGFGFVPVTATVEFLPVDYHHTKLIEFNGKLVLTGDFLTTHIQVMARMSNAKVNGVPLDLGPDCVTAKPISLNLSGKYKATTGGILSTDPNSPDPDYRGFALPPFVHCGTAEPLSPLLTGMASTTTNVNQAKVVNVNFAECASTKYPDHTKCPPIPDTPFPQ</sequence>
<dbReference type="STRING" id="112413.SAMN05421854_10460"/>
<organism evidence="4 5">
    <name type="scientific">Amycolatopsis rubida</name>
    <dbReference type="NCBI Taxonomy" id="112413"/>
    <lineage>
        <taxon>Bacteria</taxon>
        <taxon>Bacillati</taxon>
        <taxon>Actinomycetota</taxon>
        <taxon>Actinomycetes</taxon>
        <taxon>Pseudonocardiales</taxon>
        <taxon>Pseudonocardiaceae</taxon>
        <taxon>Amycolatopsis</taxon>
    </lineage>
</organism>